<evidence type="ECO:0000313" key="2">
    <source>
        <dbReference type="Proteomes" id="UP000828941"/>
    </source>
</evidence>
<comment type="caution">
    <text evidence="1">The sequence shown here is derived from an EMBL/GenBank/DDBJ whole genome shotgun (WGS) entry which is preliminary data.</text>
</comment>
<sequence length="147" mass="16846">MSYVFTELASSGAPQVYFVGESIKNLKAELARGAKLKCSERGLKGAAIGCYVKSFRRTYMLLVQWTCELAIGIMRTFLCSVQHIIVSDSQMRKSKSKKNASQKHHHSDRLLSFWVDLFNNQHYSFALLILKDLPPEHRVLHQHSMLF</sequence>
<dbReference type="Proteomes" id="UP000828941">
    <property type="component" value="Chromosome 13"/>
</dbReference>
<protein>
    <submittedName>
        <fullName evidence="1">Uncharacterized protein</fullName>
    </submittedName>
</protein>
<organism evidence="1 2">
    <name type="scientific">Bauhinia variegata</name>
    <name type="common">Purple orchid tree</name>
    <name type="synonym">Phanera variegata</name>
    <dbReference type="NCBI Taxonomy" id="167791"/>
    <lineage>
        <taxon>Eukaryota</taxon>
        <taxon>Viridiplantae</taxon>
        <taxon>Streptophyta</taxon>
        <taxon>Embryophyta</taxon>
        <taxon>Tracheophyta</taxon>
        <taxon>Spermatophyta</taxon>
        <taxon>Magnoliopsida</taxon>
        <taxon>eudicotyledons</taxon>
        <taxon>Gunneridae</taxon>
        <taxon>Pentapetalae</taxon>
        <taxon>rosids</taxon>
        <taxon>fabids</taxon>
        <taxon>Fabales</taxon>
        <taxon>Fabaceae</taxon>
        <taxon>Cercidoideae</taxon>
        <taxon>Cercideae</taxon>
        <taxon>Bauhiniinae</taxon>
        <taxon>Bauhinia</taxon>
    </lineage>
</organism>
<name>A0ACB9KVB7_BAUVA</name>
<dbReference type="EMBL" id="CM039438">
    <property type="protein sequence ID" value="KAI4301033.1"/>
    <property type="molecule type" value="Genomic_DNA"/>
</dbReference>
<gene>
    <name evidence="1" type="ORF">L6164_034352</name>
</gene>
<proteinExistence type="predicted"/>
<accession>A0ACB9KVB7</accession>
<reference evidence="1 2" key="1">
    <citation type="journal article" date="2022" name="DNA Res.">
        <title>Chromosomal-level genome assembly of the orchid tree Bauhinia variegata (Leguminosae; Cercidoideae) supports the allotetraploid origin hypothesis of Bauhinia.</title>
        <authorList>
            <person name="Zhong Y."/>
            <person name="Chen Y."/>
            <person name="Zheng D."/>
            <person name="Pang J."/>
            <person name="Liu Y."/>
            <person name="Luo S."/>
            <person name="Meng S."/>
            <person name="Qian L."/>
            <person name="Wei D."/>
            <person name="Dai S."/>
            <person name="Zhou R."/>
        </authorList>
    </citation>
    <scope>NUCLEOTIDE SEQUENCE [LARGE SCALE GENOMIC DNA]</scope>
    <source>
        <strain evidence="1">BV-YZ2020</strain>
    </source>
</reference>
<evidence type="ECO:0000313" key="1">
    <source>
        <dbReference type="EMBL" id="KAI4301033.1"/>
    </source>
</evidence>
<keyword evidence="2" id="KW-1185">Reference proteome</keyword>